<keyword evidence="3" id="KW-1185">Reference proteome</keyword>
<comment type="caution">
    <text evidence="2">The sequence shown here is derived from an EMBL/GenBank/DDBJ whole genome shotgun (WGS) entry which is preliminary data.</text>
</comment>
<evidence type="ECO:0000313" key="3">
    <source>
        <dbReference type="Proteomes" id="UP001153269"/>
    </source>
</evidence>
<gene>
    <name evidence="2" type="ORF">PLEPLA_LOCUS17063</name>
</gene>
<reference evidence="2" key="1">
    <citation type="submission" date="2020-03" db="EMBL/GenBank/DDBJ databases">
        <authorList>
            <person name="Weist P."/>
        </authorList>
    </citation>
    <scope>NUCLEOTIDE SEQUENCE</scope>
</reference>
<sequence length="124" mass="13128">MVRGSGRSSRLLRAASPHVNALVKELEDRKRNGGAPKRGEGRGRLRGQRSNPVLLTSNQSGAVLCCLGGSRGGAEEEAEGRRSGRAAVGRANWLEEEASAPPLVFPQRLISGRAPRLGFADSLS</sequence>
<protein>
    <submittedName>
        <fullName evidence="2">Uncharacterized protein</fullName>
    </submittedName>
</protein>
<organism evidence="2 3">
    <name type="scientific">Pleuronectes platessa</name>
    <name type="common">European plaice</name>
    <dbReference type="NCBI Taxonomy" id="8262"/>
    <lineage>
        <taxon>Eukaryota</taxon>
        <taxon>Metazoa</taxon>
        <taxon>Chordata</taxon>
        <taxon>Craniata</taxon>
        <taxon>Vertebrata</taxon>
        <taxon>Euteleostomi</taxon>
        <taxon>Actinopterygii</taxon>
        <taxon>Neopterygii</taxon>
        <taxon>Teleostei</taxon>
        <taxon>Neoteleostei</taxon>
        <taxon>Acanthomorphata</taxon>
        <taxon>Carangaria</taxon>
        <taxon>Pleuronectiformes</taxon>
        <taxon>Pleuronectoidei</taxon>
        <taxon>Pleuronectidae</taxon>
        <taxon>Pleuronectes</taxon>
    </lineage>
</organism>
<evidence type="ECO:0000256" key="1">
    <source>
        <dbReference type="SAM" id="MobiDB-lite"/>
    </source>
</evidence>
<dbReference type="Proteomes" id="UP001153269">
    <property type="component" value="Unassembled WGS sequence"/>
</dbReference>
<feature type="region of interest" description="Disordered" evidence="1">
    <location>
        <begin position="24"/>
        <end position="53"/>
    </location>
</feature>
<proteinExistence type="predicted"/>
<dbReference type="AlphaFoldDB" id="A0A9N7UFG5"/>
<name>A0A9N7UFG5_PLEPL</name>
<accession>A0A9N7UFG5</accession>
<dbReference type="EMBL" id="CADEAL010001112">
    <property type="protein sequence ID" value="CAB1429088.1"/>
    <property type="molecule type" value="Genomic_DNA"/>
</dbReference>
<feature type="compositionally biased region" description="Basic and acidic residues" evidence="1">
    <location>
        <begin position="24"/>
        <end position="43"/>
    </location>
</feature>
<evidence type="ECO:0000313" key="2">
    <source>
        <dbReference type="EMBL" id="CAB1429088.1"/>
    </source>
</evidence>